<gene>
    <name evidence="1" type="ORF">HMPREF1177_00862</name>
</gene>
<dbReference type="Proteomes" id="UP000018554">
    <property type="component" value="Unassembled WGS sequence"/>
</dbReference>
<evidence type="ECO:0000313" key="1">
    <source>
        <dbReference type="EMBL" id="ETA83675.1"/>
    </source>
</evidence>
<proteinExistence type="predicted"/>
<sequence>MHYYPQMEKSPAVLWKRLNPNHRHQLQPKNLLLNGYSHQVPQTGHLLPEHQSQKQWTVI</sequence>
<evidence type="ECO:0000313" key="2">
    <source>
        <dbReference type="Proteomes" id="UP000018554"/>
    </source>
</evidence>
<dbReference type="AlphaFoldDB" id="V7IBV7"/>
<accession>V7IBV7</accession>
<keyword evidence="2" id="KW-1185">Reference proteome</keyword>
<organism evidence="1 2">
    <name type="scientific">Eikenella corrodens CC92I</name>
    <dbReference type="NCBI Taxonomy" id="1073362"/>
    <lineage>
        <taxon>Bacteria</taxon>
        <taxon>Pseudomonadati</taxon>
        <taxon>Pseudomonadota</taxon>
        <taxon>Betaproteobacteria</taxon>
        <taxon>Neisseriales</taxon>
        <taxon>Neisseriaceae</taxon>
        <taxon>Eikenella</taxon>
    </lineage>
</organism>
<dbReference type="HOGENOM" id="CLU_2953112_0_0_4"/>
<name>V7IBV7_EIKCO</name>
<comment type="caution">
    <text evidence="1">The sequence shown here is derived from an EMBL/GenBank/DDBJ whole genome shotgun (WGS) entry which is preliminary data.</text>
</comment>
<dbReference type="EMBL" id="AZGQ01000004">
    <property type="protein sequence ID" value="ETA83675.1"/>
    <property type="molecule type" value="Genomic_DNA"/>
</dbReference>
<protein>
    <submittedName>
        <fullName evidence="1">Uncharacterized protein</fullName>
    </submittedName>
</protein>
<reference evidence="1 2" key="1">
    <citation type="submission" date="2013-11" db="EMBL/GenBank/DDBJ databases">
        <title>The Genome Sequence of Eikenella corrodens CC92I.</title>
        <authorList>
            <consortium name="The Broad Institute Genomics Platform"/>
            <person name="Earl A."/>
            <person name="Allen-Vercoe E."/>
            <person name="Daigneault M."/>
            <person name="Young S.K."/>
            <person name="Zeng Q."/>
            <person name="Gargeya S."/>
            <person name="Fitzgerald M."/>
            <person name="Abouelleil A."/>
            <person name="Alvarado L."/>
            <person name="Chapman S.B."/>
            <person name="Gainer-Dewar J."/>
            <person name="Goldberg J."/>
            <person name="Griggs A."/>
            <person name="Gujja S."/>
            <person name="Hansen M."/>
            <person name="Howarth C."/>
            <person name="Imamovic A."/>
            <person name="Ireland A."/>
            <person name="Larimer J."/>
            <person name="McCowan C."/>
            <person name="Murphy C."/>
            <person name="Pearson M."/>
            <person name="Poon T.W."/>
            <person name="Priest M."/>
            <person name="Roberts A."/>
            <person name="Saif S."/>
            <person name="Shea T."/>
            <person name="Sykes S."/>
            <person name="Wortman J."/>
            <person name="Nusbaum C."/>
            <person name="Birren B."/>
        </authorList>
    </citation>
    <scope>NUCLEOTIDE SEQUENCE [LARGE SCALE GENOMIC DNA]</scope>
    <source>
        <strain evidence="1 2">CC92I</strain>
    </source>
</reference>